<evidence type="ECO:0000313" key="8">
    <source>
        <dbReference type="EMBL" id="MCE8538591.1"/>
    </source>
</evidence>
<dbReference type="Pfam" id="PF03963">
    <property type="entry name" value="FlgD"/>
    <property type="match status" value="1"/>
</dbReference>
<reference evidence="8" key="1">
    <citation type="journal article" date="2021" name="Environ. Microbiol.">
        <title>Cryptic niche differentiation of novel sediment ecotypes of Rugeria pomeroyi correlates with nitrate respiration.</title>
        <authorList>
            <person name="Lin X."/>
            <person name="McNichol J."/>
            <person name="Chu X."/>
            <person name="Qian Y."/>
            <person name="Luo H."/>
        </authorList>
    </citation>
    <scope>NUCLEOTIDE SEQUENCE</scope>
    <source>
        <strain evidence="8">SZCCDBB064</strain>
    </source>
</reference>
<evidence type="ECO:0000256" key="5">
    <source>
        <dbReference type="RuleBase" id="RU362076"/>
    </source>
</evidence>
<dbReference type="Gene3D" id="2.30.30.910">
    <property type="match status" value="1"/>
</dbReference>
<evidence type="ECO:0000256" key="6">
    <source>
        <dbReference type="SAM" id="MobiDB-lite"/>
    </source>
</evidence>
<keyword evidence="8" id="KW-0282">Flagellum</keyword>
<evidence type="ECO:0000256" key="1">
    <source>
        <dbReference type="ARBA" id="ARBA00010577"/>
    </source>
</evidence>
<proteinExistence type="inferred from homology"/>
<feature type="region of interest" description="Disordered" evidence="6">
    <location>
        <begin position="1"/>
        <end position="28"/>
    </location>
</feature>
<dbReference type="Pfam" id="PF13860">
    <property type="entry name" value="FlgD_ig"/>
    <property type="match status" value="1"/>
</dbReference>
<dbReference type="EMBL" id="JAGQAF010000008">
    <property type="protein sequence ID" value="MCE8538591.1"/>
    <property type="molecule type" value="Genomic_DNA"/>
</dbReference>
<dbReference type="Gene3D" id="2.60.40.4070">
    <property type="match status" value="1"/>
</dbReference>
<keyword evidence="3 5" id="KW-1005">Bacterial flagellum biogenesis</keyword>
<evidence type="ECO:0000256" key="3">
    <source>
        <dbReference type="ARBA" id="ARBA00022795"/>
    </source>
</evidence>
<dbReference type="GO" id="GO:0044781">
    <property type="term" value="P:bacterial-type flagellum organization"/>
    <property type="evidence" value="ECO:0007669"/>
    <property type="project" value="UniProtKB-UniRule"/>
</dbReference>
<comment type="function">
    <text evidence="4 5">Required for flagellar hook formation. May act as a scaffolding protein.</text>
</comment>
<dbReference type="NCBIfam" id="NF009453">
    <property type="entry name" value="PRK12813.1"/>
    <property type="match status" value="1"/>
</dbReference>
<organism evidence="8 9">
    <name type="scientific">Ruegeria pomeroyi</name>
    <dbReference type="NCBI Taxonomy" id="89184"/>
    <lineage>
        <taxon>Bacteria</taxon>
        <taxon>Pseudomonadati</taxon>
        <taxon>Pseudomonadota</taxon>
        <taxon>Alphaproteobacteria</taxon>
        <taxon>Rhodobacterales</taxon>
        <taxon>Roseobacteraceae</taxon>
        <taxon>Ruegeria</taxon>
    </lineage>
</organism>
<name>A0A9Q3ZP21_9RHOB</name>
<feature type="domain" description="FlgD/Vpr Ig-like" evidence="7">
    <location>
        <begin position="109"/>
        <end position="176"/>
    </location>
</feature>
<evidence type="ECO:0000256" key="4">
    <source>
        <dbReference type="ARBA" id="ARBA00024746"/>
    </source>
</evidence>
<sequence length="223" mass="24022">MVTNVNSTPASAQQYAGQTSGTQEKRSLSSDFDTFIRMLTTQAKYQDPLEPLDSSEYAAQLAQFSMVEQQTETNDMLAALVEKLGATDMAKLSGWIDKQARAVAPANFNGAPVTVSPAPLAAADKAYLVVRNAQGEIVDRYQVPVSAEPVVWTGKESDGSEREHGLYSFTIQSYKADELLLDEAAAVYHTVREAQVENGEVILILDGGQAILASMVTAVRANS</sequence>
<keyword evidence="8" id="KW-0969">Cilium</keyword>
<accession>A0A9Q3ZP21</accession>
<dbReference type="AlphaFoldDB" id="A0A9Q3ZP21"/>
<dbReference type="Proteomes" id="UP000813672">
    <property type="component" value="Unassembled WGS sequence"/>
</dbReference>
<evidence type="ECO:0000313" key="9">
    <source>
        <dbReference type="Proteomes" id="UP000813672"/>
    </source>
</evidence>
<gene>
    <name evidence="8" type="primary">flgD</name>
    <name evidence="8" type="ORF">KBY27_14165</name>
</gene>
<comment type="similarity">
    <text evidence="1 5">Belongs to the FlgD family.</text>
</comment>
<evidence type="ECO:0000259" key="7">
    <source>
        <dbReference type="Pfam" id="PF13860"/>
    </source>
</evidence>
<comment type="caution">
    <text evidence="8">The sequence shown here is derived from an EMBL/GenBank/DDBJ whole genome shotgun (WGS) entry which is preliminary data.</text>
</comment>
<protein>
    <recommendedName>
        <fullName evidence="2 5">Basal-body rod modification protein FlgD</fullName>
    </recommendedName>
</protein>
<feature type="compositionally biased region" description="Polar residues" evidence="6">
    <location>
        <begin position="1"/>
        <end position="22"/>
    </location>
</feature>
<dbReference type="InterPro" id="IPR025965">
    <property type="entry name" value="FlgD/Vpr_Ig-like"/>
</dbReference>
<keyword evidence="8" id="KW-0966">Cell projection</keyword>
<evidence type="ECO:0000256" key="2">
    <source>
        <dbReference type="ARBA" id="ARBA00016013"/>
    </source>
</evidence>
<dbReference type="RefSeq" id="WP_234220290.1">
    <property type="nucleotide sequence ID" value="NZ_JAGQAF010000008.1"/>
</dbReference>
<dbReference type="InterPro" id="IPR005648">
    <property type="entry name" value="FlgD"/>
</dbReference>